<dbReference type="PROSITE" id="PS00198">
    <property type="entry name" value="4FE4S_FER_1"/>
    <property type="match status" value="1"/>
</dbReference>
<evidence type="ECO:0000313" key="6">
    <source>
        <dbReference type="EMBL" id="QGP93786.1"/>
    </source>
</evidence>
<dbReference type="AlphaFoldDB" id="A0A6I5ZVH4"/>
<dbReference type="GO" id="GO:0004324">
    <property type="term" value="F:ferredoxin-NADP+ reductase activity"/>
    <property type="evidence" value="ECO:0007669"/>
    <property type="project" value="UniProtKB-EC"/>
</dbReference>
<protein>
    <submittedName>
        <fullName evidence="6">Ferredoxin--NADP reductase</fullName>
        <ecNumber evidence="6">1.18.1.2</ecNumber>
    </submittedName>
</protein>
<dbReference type="EC" id="1.18.1.2" evidence="6"/>
<keyword evidence="1" id="KW-0479">Metal-binding</keyword>
<keyword evidence="4" id="KW-0411">Iron-sulfur</keyword>
<evidence type="ECO:0000259" key="5">
    <source>
        <dbReference type="PROSITE" id="PS51379"/>
    </source>
</evidence>
<evidence type="ECO:0000256" key="4">
    <source>
        <dbReference type="ARBA" id="ARBA00023014"/>
    </source>
</evidence>
<sequence length="502" mass="51786">MPQGNVDIVVIGGGPAGLVAAATAADLGARVLLVDENHALGGQLTKQIHKFFGSREHWAGMRGYKIAARLVAAVEAAGVQVMTGAVAYGIFPGKVVGIATPAGSVSVAAKAIILATGASEKALAFPGWTLPGVMTAGAAQTLANIHRILPGKRILMVGAGNVGLIVSYQLLQGGAEVVAVVEAQPRIGGYAVHAAKIQSLGVPVLTGHTILKAVGKECVEGAVIAALSAGRPVPESERLLEVDTICLAVGLTPAYELAAMAGCRLHYRREAGGWMPEHDATLATGVPGVFVAGDAAGVEEASTAMEEGKLAAVAAAAYMGLLTPADSAGKIEVIAAGLRELRGRDCTLKHIQEEEVWARLAGQGPKAVIECREGIPCNPCETACPRGAIKVGRPITNIPVVDWDKCNGCGRCIAACPGQACFVVNLDYGEDTAAISLPWEMLPWPEQGQKVAMVDGQGREVCTGHVLRVSIPAANDHTAVVTVAVPKKAAPLARRIARQKRY</sequence>
<dbReference type="Gene3D" id="3.30.70.20">
    <property type="match status" value="1"/>
</dbReference>
<dbReference type="RefSeq" id="WP_156275522.1">
    <property type="nucleotide sequence ID" value="NZ_CP046244.1"/>
</dbReference>
<dbReference type="Gene3D" id="3.50.50.60">
    <property type="entry name" value="FAD/NAD(P)-binding domain"/>
    <property type="match status" value="2"/>
</dbReference>
<dbReference type="PRINTS" id="PR00469">
    <property type="entry name" value="PNDRDTASEII"/>
</dbReference>
<dbReference type="InterPro" id="IPR017900">
    <property type="entry name" value="4Fe4S_Fe_S_CS"/>
</dbReference>
<name>A0A6I5ZVH4_9FIRM</name>
<evidence type="ECO:0000256" key="3">
    <source>
        <dbReference type="ARBA" id="ARBA00023004"/>
    </source>
</evidence>
<dbReference type="InterPro" id="IPR017896">
    <property type="entry name" value="4Fe4S_Fe-S-bd"/>
</dbReference>
<dbReference type="PRINTS" id="PR00368">
    <property type="entry name" value="FADPNR"/>
</dbReference>
<feature type="domain" description="4Fe-4S ferredoxin-type" evidence="5">
    <location>
        <begin position="365"/>
        <end position="394"/>
    </location>
</feature>
<keyword evidence="2 6" id="KW-0560">Oxidoreductase</keyword>
<reference evidence="6 7" key="1">
    <citation type="submission" date="2019-11" db="EMBL/GenBank/DDBJ databases">
        <title>Genome sequence of Moorella glycerini DSM11254.</title>
        <authorList>
            <person name="Poehlein A."/>
            <person name="Boeer T."/>
            <person name="Daniel R."/>
        </authorList>
    </citation>
    <scope>NUCLEOTIDE SEQUENCE [LARGE SCALE GENOMIC DNA]</scope>
    <source>
        <strain evidence="6 7">DSM 11254</strain>
    </source>
</reference>
<dbReference type="InterPro" id="IPR023753">
    <property type="entry name" value="FAD/NAD-binding_dom"/>
</dbReference>
<accession>A0A6I5ZVH4</accession>
<dbReference type="OrthoDB" id="9776839at2"/>
<evidence type="ECO:0000313" key="7">
    <source>
        <dbReference type="Proteomes" id="UP000425916"/>
    </source>
</evidence>
<dbReference type="PROSITE" id="PS51379">
    <property type="entry name" value="4FE4S_FER_2"/>
    <property type="match status" value="2"/>
</dbReference>
<dbReference type="PANTHER" id="PTHR42949:SF3">
    <property type="entry name" value="ANAEROBIC GLYCEROL-3-PHOSPHATE DEHYDROGENASE SUBUNIT B"/>
    <property type="match status" value="1"/>
</dbReference>
<feature type="domain" description="4Fe-4S ferredoxin-type" evidence="5">
    <location>
        <begin position="397"/>
        <end position="426"/>
    </location>
</feature>
<keyword evidence="7" id="KW-1185">Reference proteome</keyword>
<keyword evidence="3" id="KW-0408">Iron</keyword>
<dbReference type="Pfam" id="PF12838">
    <property type="entry name" value="Fer4_7"/>
    <property type="match status" value="1"/>
</dbReference>
<dbReference type="InterPro" id="IPR036188">
    <property type="entry name" value="FAD/NAD-bd_sf"/>
</dbReference>
<evidence type="ECO:0000256" key="1">
    <source>
        <dbReference type="ARBA" id="ARBA00022723"/>
    </source>
</evidence>
<organism evidence="6 7">
    <name type="scientific">Neomoorella glycerini</name>
    <dbReference type="NCBI Taxonomy" id="55779"/>
    <lineage>
        <taxon>Bacteria</taxon>
        <taxon>Bacillati</taxon>
        <taxon>Bacillota</taxon>
        <taxon>Clostridia</taxon>
        <taxon>Neomoorellales</taxon>
        <taxon>Neomoorellaceae</taxon>
        <taxon>Neomoorella</taxon>
    </lineage>
</organism>
<dbReference type="GO" id="GO:0051536">
    <property type="term" value="F:iron-sulfur cluster binding"/>
    <property type="evidence" value="ECO:0007669"/>
    <property type="project" value="UniProtKB-KW"/>
</dbReference>
<dbReference type="Proteomes" id="UP000425916">
    <property type="component" value="Chromosome"/>
</dbReference>
<dbReference type="EMBL" id="CP046244">
    <property type="protein sequence ID" value="QGP93786.1"/>
    <property type="molecule type" value="Genomic_DNA"/>
</dbReference>
<dbReference type="SUPFAM" id="SSF54862">
    <property type="entry name" value="4Fe-4S ferredoxins"/>
    <property type="match status" value="1"/>
</dbReference>
<gene>
    <name evidence="6" type="ORF">MGLY_32090</name>
</gene>
<dbReference type="Pfam" id="PF07992">
    <property type="entry name" value="Pyr_redox_2"/>
    <property type="match status" value="1"/>
</dbReference>
<dbReference type="InterPro" id="IPR051691">
    <property type="entry name" value="Metab_Enz_Cyan_OpOx_G3PDH"/>
</dbReference>
<dbReference type="GO" id="GO:0046872">
    <property type="term" value="F:metal ion binding"/>
    <property type="evidence" value="ECO:0007669"/>
    <property type="project" value="UniProtKB-KW"/>
</dbReference>
<dbReference type="PANTHER" id="PTHR42949">
    <property type="entry name" value="ANAEROBIC GLYCEROL-3-PHOSPHATE DEHYDROGENASE SUBUNIT B"/>
    <property type="match status" value="1"/>
</dbReference>
<dbReference type="SUPFAM" id="SSF51905">
    <property type="entry name" value="FAD/NAD(P)-binding domain"/>
    <property type="match status" value="1"/>
</dbReference>
<evidence type="ECO:0000256" key="2">
    <source>
        <dbReference type="ARBA" id="ARBA00023002"/>
    </source>
</evidence>
<proteinExistence type="predicted"/>